<sequence>MEDRIYIPYPFRTPRMDQSVPSNQVKLGSFGRLSGIDGRFFGGLRKFYGMKEVLDLDDVTGMGDIDTYAGPDFVRYVTFQKRNTSTVYRGFVVRWDSQGDTTNEQIDLVYTLDNGSNWLRLVIWAAGNSITSSLEIDCTVSTGYLLVAVDTKATKTVYWTGAALAVVDSGPGNFDVELTAPTLNTSAVDTSFQLRGSGTYQVAYRFYDSTRGIYSALSAPLVVHLDHLKTTKAVGTISFASGGGDGGIMIAGDVFTINSRTYEYIDSGSDVTIAVAAGGS</sequence>
<dbReference type="AlphaFoldDB" id="A0A0F9AGP5"/>
<name>A0A0F9AGP5_9ZZZZ</name>
<feature type="non-terminal residue" evidence="1">
    <location>
        <position position="280"/>
    </location>
</feature>
<accession>A0A0F9AGP5</accession>
<evidence type="ECO:0000313" key="1">
    <source>
        <dbReference type="EMBL" id="KKL08694.1"/>
    </source>
</evidence>
<proteinExistence type="predicted"/>
<gene>
    <name evidence="1" type="ORF">LCGC14_2573310</name>
</gene>
<reference evidence="1" key="1">
    <citation type="journal article" date="2015" name="Nature">
        <title>Complex archaea that bridge the gap between prokaryotes and eukaryotes.</title>
        <authorList>
            <person name="Spang A."/>
            <person name="Saw J.H."/>
            <person name="Jorgensen S.L."/>
            <person name="Zaremba-Niedzwiedzka K."/>
            <person name="Martijn J."/>
            <person name="Lind A.E."/>
            <person name="van Eijk R."/>
            <person name="Schleper C."/>
            <person name="Guy L."/>
            <person name="Ettema T.J."/>
        </authorList>
    </citation>
    <scope>NUCLEOTIDE SEQUENCE</scope>
</reference>
<protein>
    <submittedName>
        <fullName evidence="1">Uncharacterized protein</fullName>
    </submittedName>
</protein>
<dbReference type="EMBL" id="LAZR01042779">
    <property type="protein sequence ID" value="KKL08694.1"/>
    <property type="molecule type" value="Genomic_DNA"/>
</dbReference>
<organism evidence="1">
    <name type="scientific">marine sediment metagenome</name>
    <dbReference type="NCBI Taxonomy" id="412755"/>
    <lineage>
        <taxon>unclassified sequences</taxon>
        <taxon>metagenomes</taxon>
        <taxon>ecological metagenomes</taxon>
    </lineage>
</organism>
<comment type="caution">
    <text evidence="1">The sequence shown here is derived from an EMBL/GenBank/DDBJ whole genome shotgun (WGS) entry which is preliminary data.</text>
</comment>